<keyword evidence="6" id="KW-0865">Zymogen</keyword>
<dbReference type="Gene3D" id="3.40.50.1460">
    <property type="match status" value="1"/>
</dbReference>
<dbReference type="PROSITE" id="PS50209">
    <property type="entry name" value="CARD"/>
    <property type="match status" value="1"/>
</dbReference>
<feature type="active site" evidence="7">
    <location>
        <position position="303"/>
    </location>
</feature>
<dbReference type="RefSeq" id="XP_029647478.1">
    <property type="nucleotide sequence ID" value="XM_029791618.2"/>
</dbReference>
<dbReference type="CDD" id="cd01671">
    <property type="entry name" value="CARD"/>
    <property type="match status" value="1"/>
</dbReference>
<dbReference type="Pfam" id="PF00656">
    <property type="entry name" value="Peptidase_C14"/>
    <property type="match status" value="1"/>
</dbReference>
<dbReference type="Gene3D" id="1.10.533.10">
    <property type="entry name" value="Death Domain, Fas"/>
    <property type="match status" value="1"/>
</dbReference>
<dbReference type="SUPFAM" id="SSF52129">
    <property type="entry name" value="Caspase-like"/>
    <property type="match status" value="1"/>
</dbReference>
<sequence>MNHIYLEALIKNRVFLVRNIEYSTLRDFLIQENVFPMSQIEVVDSKLHRTAQIRELIDILPRRSDKQFVLFLQCLSYSEQKHIADNIAKCVYKLIEANKPKLSINEYKRINESISNLTLTEAPSYPTENVDENHYEIAFSPQEETQSESSFLFEENEPSYENGEDSNPTVSYLSYYKMSSEPKGLFFIINNDTFKDCSLNRNGSKKDVSDLMTLFSDLNFVRDKKENLNAMDMKLALWGFSQMTLLGKADCCVVVLLTHGKNINQLLGVDGNVVHLDDLLAYFNSENCPALVGKPKLFIIQACRDDIKTQSYHQAAIRSDVVIAYSTSPGHVSHRDPQEGSVFIQEIVSVFSECSKHMSITDMLIKVRGNIKQKYPNVSQYPITEFALEKSWYLNPTLH</sequence>
<dbReference type="InterPro" id="IPR029030">
    <property type="entry name" value="Caspase-like_dom_sf"/>
</dbReference>
<dbReference type="InterPro" id="IPR011600">
    <property type="entry name" value="Pept_C14_caspase"/>
</dbReference>
<evidence type="ECO:0000313" key="14">
    <source>
        <dbReference type="RefSeq" id="XP_036366889.1"/>
    </source>
</evidence>
<comment type="similarity">
    <text evidence="1 8">Belongs to the peptidase C14A family.</text>
</comment>
<dbReference type="InterPro" id="IPR001309">
    <property type="entry name" value="Pept_C14_p20"/>
</dbReference>
<keyword evidence="5" id="KW-0788">Thiol protease</keyword>
<evidence type="ECO:0000256" key="3">
    <source>
        <dbReference type="ARBA" id="ARBA00022703"/>
    </source>
</evidence>
<dbReference type="InterPro" id="IPR001315">
    <property type="entry name" value="CARD"/>
</dbReference>
<dbReference type="InterPro" id="IPR002398">
    <property type="entry name" value="Pept_C14"/>
</dbReference>
<organism evidence="12 13">
    <name type="scientific">Octopus sinensis</name>
    <name type="common">East Asian common octopus</name>
    <dbReference type="NCBI Taxonomy" id="2607531"/>
    <lineage>
        <taxon>Eukaryota</taxon>
        <taxon>Metazoa</taxon>
        <taxon>Spiralia</taxon>
        <taxon>Lophotrochozoa</taxon>
        <taxon>Mollusca</taxon>
        <taxon>Cephalopoda</taxon>
        <taxon>Coleoidea</taxon>
        <taxon>Octopodiformes</taxon>
        <taxon>Octopoda</taxon>
        <taxon>Incirrata</taxon>
        <taxon>Octopodidae</taxon>
        <taxon>Octopus</taxon>
    </lineage>
</organism>
<evidence type="ECO:0000259" key="10">
    <source>
        <dbReference type="PROSITE" id="PS50208"/>
    </source>
</evidence>
<keyword evidence="2" id="KW-0645">Protease</keyword>
<dbReference type="PIRSF" id="PIRSF038001">
    <property type="entry name" value="Caspase_ICE"/>
    <property type="match status" value="1"/>
</dbReference>
<dbReference type="GO" id="GO:0006508">
    <property type="term" value="P:proteolysis"/>
    <property type="evidence" value="ECO:0007669"/>
    <property type="project" value="UniProtKB-KW"/>
</dbReference>
<dbReference type="SUPFAM" id="SSF47986">
    <property type="entry name" value="DEATH domain"/>
    <property type="match status" value="1"/>
</dbReference>
<evidence type="ECO:0000259" key="11">
    <source>
        <dbReference type="PROSITE" id="PS50209"/>
    </source>
</evidence>
<evidence type="ECO:0000256" key="7">
    <source>
        <dbReference type="PIRSR" id="PIRSR038001-1"/>
    </source>
</evidence>
<dbReference type="GO" id="GO:0042981">
    <property type="term" value="P:regulation of apoptotic process"/>
    <property type="evidence" value="ECO:0007669"/>
    <property type="project" value="InterPro"/>
</dbReference>
<dbReference type="Pfam" id="PF00619">
    <property type="entry name" value="CARD"/>
    <property type="match status" value="1"/>
</dbReference>
<accession>A0A6P7T955</accession>
<name>A0A6P7T955_9MOLL</name>
<keyword evidence="3" id="KW-0053">Apoptosis</keyword>
<feature type="active site" evidence="7">
    <location>
        <position position="259"/>
    </location>
</feature>
<dbReference type="Proteomes" id="UP000515154">
    <property type="component" value="Linkage group LG18"/>
</dbReference>
<evidence type="ECO:0000313" key="13">
    <source>
        <dbReference type="RefSeq" id="XP_029647478.1"/>
    </source>
</evidence>
<dbReference type="SMART" id="SM00114">
    <property type="entry name" value="CARD"/>
    <property type="match status" value="1"/>
</dbReference>
<dbReference type="GO" id="GO:0004197">
    <property type="term" value="F:cysteine-type endopeptidase activity"/>
    <property type="evidence" value="ECO:0007669"/>
    <property type="project" value="InterPro"/>
</dbReference>
<evidence type="ECO:0000313" key="12">
    <source>
        <dbReference type="Proteomes" id="UP000515154"/>
    </source>
</evidence>
<evidence type="ECO:0000256" key="5">
    <source>
        <dbReference type="ARBA" id="ARBA00022807"/>
    </source>
</evidence>
<dbReference type="PRINTS" id="PR00376">
    <property type="entry name" value="IL1BCENZYME"/>
</dbReference>
<dbReference type="InterPro" id="IPR002138">
    <property type="entry name" value="Pept_C14_p10"/>
</dbReference>
<keyword evidence="4" id="KW-0378">Hydrolase</keyword>
<keyword evidence="12" id="KW-1185">Reference proteome</keyword>
<proteinExistence type="inferred from homology"/>
<dbReference type="GO" id="GO:0006915">
    <property type="term" value="P:apoptotic process"/>
    <property type="evidence" value="ECO:0007669"/>
    <property type="project" value="UniProtKB-KW"/>
</dbReference>
<dbReference type="InterPro" id="IPR011029">
    <property type="entry name" value="DEATH-like_dom_sf"/>
</dbReference>
<evidence type="ECO:0000256" key="6">
    <source>
        <dbReference type="ARBA" id="ARBA00023145"/>
    </source>
</evidence>
<dbReference type="AlphaFoldDB" id="A0A6P7T955"/>
<dbReference type="KEGG" id="osn:115221437"/>
<evidence type="ECO:0000256" key="1">
    <source>
        <dbReference type="ARBA" id="ARBA00010134"/>
    </source>
</evidence>
<gene>
    <name evidence="13 14" type="primary">LOC115221437</name>
</gene>
<dbReference type="PROSITE" id="PS50207">
    <property type="entry name" value="CASPASE_P10"/>
    <property type="match status" value="1"/>
</dbReference>
<dbReference type="RefSeq" id="XP_036366889.1">
    <property type="nucleotide sequence ID" value="XM_036510996.1"/>
</dbReference>
<dbReference type="SMART" id="SM00115">
    <property type="entry name" value="CASc"/>
    <property type="match status" value="1"/>
</dbReference>
<evidence type="ECO:0000256" key="4">
    <source>
        <dbReference type="ARBA" id="ARBA00022801"/>
    </source>
</evidence>
<evidence type="ECO:0000256" key="2">
    <source>
        <dbReference type="ARBA" id="ARBA00022670"/>
    </source>
</evidence>
<feature type="domain" description="CARD" evidence="11">
    <location>
        <begin position="1"/>
        <end position="90"/>
    </location>
</feature>
<feature type="domain" description="Caspase family p10" evidence="9">
    <location>
        <begin position="311"/>
        <end position="396"/>
    </location>
</feature>
<dbReference type="PANTHER" id="PTHR47901:SF8">
    <property type="entry name" value="CASPASE-3"/>
    <property type="match status" value="1"/>
</dbReference>
<feature type="domain" description="Caspase family p20" evidence="10">
    <location>
        <begin position="182"/>
        <end position="307"/>
    </location>
</feature>
<protein>
    <submittedName>
        <fullName evidence="13 14">Caspase-2-like</fullName>
    </submittedName>
</protein>
<evidence type="ECO:0000259" key="9">
    <source>
        <dbReference type="PROSITE" id="PS50207"/>
    </source>
</evidence>
<dbReference type="InterPro" id="IPR015917">
    <property type="entry name" value="Pept_C14A"/>
</dbReference>
<dbReference type="PROSITE" id="PS50208">
    <property type="entry name" value="CASPASE_P20"/>
    <property type="match status" value="1"/>
</dbReference>
<dbReference type="PANTHER" id="PTHR47901">
    <property type="entry name" value="CASPASE RECRUITMENT DOMAIN-CONTAINING PROTEIN 18"/>
    <property type="match status" value="1"/>
</dbReference>
<reference evidence="13 14" key="1">
    <citation type="submission" date="2025-08" db="UniProtKB">
        <authorList>
            <consortium name="RefSeq"/>
        </authorList>
    </citation>
    <scope>IDENTIFICATION</scope>
</reference>
<evidence type="ECO:0000256" key="8">
    <source>
        <dbReference type="RuleBase" id="RU003971"/>
    </source>
</evidence>